<dbReference type="Proteomes" id="UP001610861">
    <property type="component" value="Unassembled WGS sequence"/>
</dbReference>
<comment type="similarity">
    <text evidence="1">Belongs to the bacterial solute-binding protein 7 family.</text>
</comment>
<keyword evidence="6" id="KW-1185">Reference proteome</keyword>
<dbReference type="Pfam" id="PF03480">
    <property type="entry name" value="DctP"/>
    <property type="match status" value="1"/>
</dbReference>
<reference evidence="5 6" key="1">
    <citation type="submission" date="2024-09" db="EMBL/GenBank/DDBJ databases">
        <authorList>
            <person name="Pan X."/>
        </authorList>
    </citation>
    <scope>NUCLEOTIDE SEQUENCE [LARGE SCALE GENOMIC DNA]</scope>
    <source>
        <strain evidence="5 6">B2969</strain>
    </source>
</reference>
<protein>
    <submittedName>
        <fullName evidence="5">TRAP transporter substrate-binding protein</fullName>
    </submittedName>
</protein>
<evidence type="ECO:0000256" key="3">
    <source>
        <dbReference type="ARBA" id="ARBA00022729"/>
    </source>
</evidence>
<gene>
    <name evidence="5" type="ORF">ACH3VR_21495</name>
</gene>
<proteinExistence type="inferred from homology"/>
<feature type="chain" id="PRO_5047306805" evidence="4">
    <location>
        <begin position="20"/>
        <end position="492"/>
    </location>
</feature>
<dbReference type="InterPro" id="IPR018389">
    <property type="entry name" value="DctP_fam"/>
</dbReference>
<dbReference type="InterPro" id="IPR038404">
    <property type="entry name" value="TRAP_DctP_sf"/>
</dbReference>
<comment type="caution">
    <text evidence="5">The sequence shown here is derived from an EMBL/GenBank/DDBJ whole genome shotgun (WGS) entry which is preliminary data.</text>
</comment>
<evidence type="ECO:0000313" key="6">
    <source>
        <dbReference type="Proteomes" id="UP001610861"/>
    </source>
</evidence>
<name>A0ABW7QDI2_9MICO</name>
<evidence type="ECO:0000256" key="4">
    <source>
        <dbReference type="SAM" id="SignalP"/>
    </source>
</evidence>
<keyword evidence="2" id="KW-0813">Transport</keyword>
<feature type="signal peptide" evidence="4">
    <location>
        <begin position="1"/>
        <end position="19"/>
    </location>
</feature>
<organism evidence="5 6">
    <name type="scientific">Microbacterium alkaliflavum</name>
    <dbReference type="NCBI Taxonomy" id="3248839"/>
    <lineage>
        <taxon>Bacteria</taxon>
        <taxon>Bacillati</taxon>
        <taxon>Actinomycetota</taxon>
        <taxon>Actinomycetes</taxon>
        <taxon>Micrococcales</taxon>
        <taxon>Microbacteriaceae</taxon>
        <taxon>Microbacterium</taxon>
    </lineage>
</organism>
<dbReference type="RefSeq" id="WP_397558382.1">
    <property type="nucleotide sequence ID" value="NZ_JBIQWL010000014.1"/>
</dbReference>
<keyword evidence="3 4" id="KW-0732">Signal</keyword>
<dbReference type="PROSITE" id="PS51257">
    <property type="entry name" value="PROKAR_LIPOPROTEIN"/>
    <property type="match status" value="1"/>
</dbReference>
<evidence type="ECO:0000256" key="2">
    <source>
        <dbReference type="ARBA" id="ARBA00022448"/>
    </source>
</evidence>
<dbReference type="EMBL" id="JBIQWL010000014">
    <property type="protein sequence ID" value="MFH8252955.1"/>
    <property type="molecule type" value="Genomic_DNA"/>
</dbReference>
<dbReference type="Gene3D" id="3.40.190.170">
    <property type="entry name" value="Bacterial extracellular solute-binding protein, family 7"/>
    <property type="match status" value="1"/>
</dbReference>
<dbReference type="PANTHER" id="PTHR33376:SF7">
    <property type="entry name" value="C4-DICARBOXYLATE-BINDING PROTEIN DCTB"/>
    <property type="match status" value="1"/>
</dbReference>
<evidence type="ECO:0000313" key="5">
    <source>
        <dbReference type="EMBL" id="MFH8252955.1"/>
    </source>
</evidence>
<sequence>MKRLLSTIAGAAVLTLALAACTAGGADRAGGSAGTEVRTLSYANPGDGNHNKVETIWADKVAELSDGTLKIEFQNDYAEGDTHREATIAKDVREGVIDLGPVRARAFSELGYNGFDPLLTPFVVDSLALQERVLADPMVAEMVKGLAEIGLTGLGALPIPIAHFVGNRRLAAPADFEGQRFGIVPSAMGEATLESLGAIVTVGAPNDGESMRGFDGVLATAEAVWGLPLVDEYTHVTANAPVWQGPTVPVARPELLESLTELQRDALTGAAAQVLSQSTQVLKDSQEDSMRGVCASGMVLDTVTEQELAALTTAVEPVSESVRTDARGALWSARLEELKGTAALPAPPLSCPPADDPAADAAGGIPNGTYTRTVTLEDIDRYDLDPALKKCFAGYPFELVFDDGSLTMLGIDGFGCVDTSPEHFTYTTLDGRIRISKGFAILADYTYADGELRFDNITFEGCSDCATNAGNGKPSGYAVSFGTVPTPWVRTD</sequence>
<evidence type="ECO:0000256" key="1">
    <source>
        <dbReference type="ARBA" id="ARBA00009023"/>
    </source>
</evidence>
<accession>A0ABW7QDI2</accession>
<dbReference type="PANTHER" id="PTHR33376">
    <property type="match status" value="1"/>
</dbReference>